<dbReference type="EMBL" id="JBANAX010000514">
    <property type="protein sequence ID" value="KAL1205588.1"/>
    <property type="molecule type" value="Genomic_DNA"/>
</dbReference>
<sequence>MIEDEKSIGHEEFVKMSDELLLSRKLSHVSASLSVSVDLMNRTEVERLRQVLGLWTHEMKELEIVFKNNSGPREENESCQKKLWKVNSNNEDAFFPNAKFRVKTVWMYNFSASEEEFAFASCLIRQGTVLDTMMVECLSMSYPASKQLKIEAAVAKLQALQWMLAVHCF</sequence>
<organism evidence="1 2">
    <name type="scientific">Cardamine amara subsp. amara</name>
    <dbReference type="NCBI Taxonomy" id="228776"/>
    <lineage>
        <taxon>Eukaryota</taxon>
        <taxon>Viridiplantae</taxon>
        <taxon>Streptophyta</taxon>
        <taxon>Embryophyta</taxon>
        <taxon>Tracheophyta</taxon>
        <taxon>Spermatophyta</taxon>
        <taxon>Magnoliopsida</taxon>
        <taxon>eudicotyledons</taxon>
        <taxon>Gunneridae</taxon>
        <taxon>Pentapetalae</taxon>
        <taxon>rosids</taxon>
        <taxon>malvids</taxon>
        <taxon>Brassicales</taxon>
        <taxon>Brassicaceae</taxon>
        <taxon>Cardamineae</taxon>
        <taxon>Cardamine</taxon>
    </lineage>
</organism>
<proteinExistence type="predicted"/>
<dbReference type="AlphaFoldDB" id="A0ABD1AFL7"/>
<evidence type="ECO:0000313" key="2">
    <source>
        <dbReference type="Proteomes" id="UP001558713"/>
    </source>
</evidence>
<evidence type="ECO:0000313" key="1">
    <source>
        <dbReference type="EMBL" id="KAL1205588.1"/>
    </source>
</evidence>
<name>A0ABD1AFL7_CARAN</name>
<comment type="caution">
    <text evidence="1">The sequence shown here is derived from an EMBL/GenBank/DDBJ whole genome shotgun (WGS) entry which is preliminary data.</text>
</comment>
<dbReference type="Proteomes" id="UP001558713">
    <property type="component" value="Unassembled WGS sequence"/>
</dbReference>
<keyword evidence="2" id="KW-1185">Reference proteome</keyword>
<accession>A0ABD1AFL7</accession>
<protein>
    <submittedName>
        <fullName evidence="1">F-box protein</fullName>
    </submittedName>
</protein>
<reference evidence="1 2" key="1">
    <citation type="submission" date="2024-04" db="EMBL/GenBank/DDBJ databases">
        <title>Genome assembly C_amara_ONT_v2.</title>
        <authorList>
            <person name="Yant L."/>
            <person name="Moore C."/>
            <person name="Slenker M."/>
        </authorList>
    </citation>
    <scope>NUCLEOTIDE SEQUENCE [LARGE SCALE GENOMIC DNA]</scope>
    <source>
        <tissue evidence="1">Leaf</tissue>
    </source>
</reference>
<gene>
    <name evidence="1" type="ORF">V5N11_001300</name>
</gene>